<evidence type="ECO:0000256" key="3">
    <source>
        <dbReference type="ARBA" id="ARBA00001936"/>
    </source>
</evidence>
<reference evidence="18" key="1">
    <citation type="journal article" date="2018" name="Genome Res.">
        <title>The genomic architecture and molecular evolution of ant odorant receptors.</title>
        <authorList>
            <person name="McKenzie S.K."/>
            <person name="Kronauer D.J.C."/>
        </authorList>
    </citation>
    <scope>NUCLEOTIDE SEQUENCE [LARGE SCALE GENOMIC DNA]</scope>
    <source>
        <strain evidence="18">Clonal line C1</strain>
    </source>
</reference>
<evidence type="ECO:0000313" key="18">
    <source>
        <dbReference type="EMBL" id="RLU16988.1"/>
    </source>
</evidence>
<evidence type="ECO:0000256" key="5">
    <source>
        <dbReference type="ARBA" id="ARBA00004496"/>
    </source>
</evidence>
<accession>A0A3L8DAN9</accession>
<evidence type="ECO:0000256" key="16">
    <source>
        <dbReference type="SAM" id="SignalP"/>
    </source>
</evidence>
<evidence type="ECO:0000256" key="6">
    <source>
        <dbReference type="ARBA" id="ARBA00008853"/>
    </source>
</evidence>
<feature type="signal peptide" evidence="16">
    <location>
        <begin position="1"/>
        <end position="23"/>
    </location>
</feature>
<protein>
    <recommendedName>
        <fullName evidence="8">Regucalcin</fullName>
        <ecNumber evidence="7">3.1.1.17</ecNumber>
    </recommendedName>
    <alternativeName>
        <fullName evidence="13">Gluconolactonase</fullName>
    </alternativeName>
</protein>
<evidence type="ECO:0000256" key="9">
    <source>
        <dbReference type="ARBA" id="ARBA00022490"/>
    </source>
</evidence>
<evidence type="ECO:0000256" key="12">
    <source>
        <dbReference type="ARBA" id="ARBA00022837"/>
    </source>
</evidence>
<keyword evidence="9" id="KW-0963">Cytoplasm</keyword>
<feature type="binding site" evidence="15">
    <location>
        <position position="132"/>
    </location>
    <ligand>
        <name>substrate</name>
    </ligand>
</feature>
<evidence type="ECO:0000256" key="8">
    <source>
        <dbReference type="ARBA" id="ARBA00016808"/>
    </source>
</evidence>
<sequence>MKRTIRKYVSLTCVLIALAHVQADVTVEKVTDSYGLSEGPHWNHRTQKLYFVDIYNQYIRRLDTATGVVTSAYIEHGPVGVVVPVDDTTDAFVAGSGRDLILVTWDSDRDDSNATTEVLCPVDTTHTQTRINDGKVDSFGRFWLGTMANEVNGQILPNQGSLYCIDDELKPKVEVSPVSISNGLGWNIEDDTFYYIDSPTRQIAAYNYDPNEGTISNRRIVFDLNKTDLQGVPDGMTIDTDGNLWIALYGGKHVIHVNPKTGKMLGKVELPADNVTSVTFGGPLLDILYATTSSNGLTAEQREATPQAGAVFAIKGLGVRGILANSFVMNGLKQTMNN</sequence>
<dbReference type="InterPro" id="IPR013658">
    <property type="entry name" value="SGL"/>
</dbReference>
<keyword evidence="12" id="KW-0106">Calcium</keyword>
<evidence type="ECO:0000256" key="1">
    <source>
        <dbReference type="ARBA" id="ARBA00001589"/>
    </source>
</evidence>
<keyword evidence="16" id="KW-0732">Signal</keyword>
<dbReference type="InterPro" id="IPR005511">
    <property type="entry name" value="SMP-30"/>
</dbReference>
<dbReference type="OrthoDB" id="423498at2759"/>
<dbReference type="InterPro" id="IPR011042">
    <property type="entry name" value="6-blade_b-propeller_TolB-like"/>
</dbReference>
<evidence type="ECO:0000256" key="14">
    <source>
        <dbReference type="PIRSR" id="PIRSR605511-1"/>
    </source>
</evidence>
<dbReference type="EMBL" id="QOIP01000011">
    <property type="protein sequence ID" value="RLU16988.1"/>
    <property type="molecule type" value="Genomic_DNA"/>
</dbReference>
<proteinExistence type="inferred from homology"/>
<comment type="cofactor">
    <cofactor evidence="4">
        <name>Mg(2+)</name>
        <dbReference type="ChEBI" id="CHEBI:18420"/>
    </cofactor>
</comment>
<dbReference type="GO" id="GO:0030234">
    <property type="term" value="F:enzyme regulator activity"/>
    <property type="evidence" value="ECO:0007669"/>
    <property type="project" value="InterPro"/>
</dbReference>
<comment type="subcellular location">
    <subcellularLocation>
        <location evidence="5">Cytoplasm</location>
    </subcellularLocation>
</comment>
<keyword evidence="11" id="KW-0378">Hydrolase</keyword>
<feature type="domain" description="SMP-30/Gluconolactonase/LRE-like region" evidence="17">
    <location>
        <begin position="36"/>
        <end position="293"/>
    </location>
</feature>
<evidence type="ECO:0000256" key="13">
    <source>
        <dbReference type="ARBA" id="ARBA00032464"/>
    </source>
</evidence>
<keyword evidence="15" id="KW-0862">Zinc</keyword>
<comment type="cofactor">
    <cofactor evidence="3">
        <name>Mn(2+)</name>
        <dbReference type="ChEBI" id="CHEBI:29035"/>
    </cofactor>
</comment>
<evidence type="ECO:0000256" key="4">
    <source>
        <dbReference type="ARBA" id="ARBA00001946"/>
    </source>
</evidence>
<feature type="binding site" evidence="15">
    <location>
        <position position="130"/>
    </location>
    <ligand>
        <name>substrate</name>
    </ligand>
</feature>
<comment type="similarity">
    <text evidence="6">Belongs to the SMP-30/CGR1 family.</text>
</comment>
<evidence type="ECO:0000256" key="2">
    <source>
        <dbReference type="ARBA" id="ARBA00001913"/>
    </source>
</evidence>
<dbReference type="SUPFAM" id="SSF63829">
    <property type="entry name" value="Calcium-dependent phosphotriesterase"/>
    <property type="match status" value="1"/>
</dbReference>
<comment type="caution">
    <text evidence="18">The sequence shown here is derived from an EMBL/GenBank/DDBJ whole genome shotgun (WGS) entry which is preliminary data.</text>
</comment>
<dbReference type="AlphaFoldDB" id="A0A3L8DAN9"/>
<reference evidence="18" key="2">
    <citation type="submission" date="2018-07" db="EMBL/GenBank/DDBJ databases">
        <authorList>
            <person name="Mckenzie S.K."/>
            <person name="Kronauer D.J.C."/>
        </authorList>
    </citation>
    <scope>NUCLEOTIDE SEQUENCE</scope>
    <source>
        <strain evidence="18">Clonal line C1</strain>
    </source>
</reference>
<comment type="cofactor">
    <cofactor evidence="15">
        <name>Zn(2+)</name>
        <dbReference type="ChEBI" id="CHEBI:29105"/>
    </cofactor>
    <text evidence="15">Binds 1 divalent metal cation per subunit.</text>
</comment>
<feature type="active site" description="Proton donor/acceptor" evidence="14">
    <location>
        <position position="234"/>
    </location>
</feature>
<evidence type="ECO:0000256" key="10">
    <source>
        <dbReference type="ARBA" id="ARBA00022723"/>
    </source>
</evidence>
<dbReference type="GO" id="GO:0005509">
    <property type="term" value="F:calcium ion binding"/>
    <property type="evidence" value="ECO:0007669"/>
    <property type="project" value="InterPro"/>
</dbReference>
<dbReference type="GO" id="GO:0005737">
    <property type="term" value="C:cytoplasm"/>
    <property type="evidence" value="ECO:0007669"/>
    <property type="project" value="UniProtKB-SubCell"/>
</dbReference>
<dbReference type="PRINTS" id="PR01791">
    <property type="entry name" value="REGUCALCIN"/>
</dbReference>
<comment type="cofactor">
    <cofactor evidence="2">
        <name>Ca(2+)</name>
        <dbReference type="ChEBI" id="CHEBI:29108"/>
    </cofactor>
</comment>
<evidence type="ECO:0000256" key="11">
    <source>
        <dbReference type="ARBA" id="ARBA00022801"/>
    </source>
</evidence>
<dbReference type="PRINTS" id="PR01790">
    <property type="entry name" value="SMP30FAMILY"/>
</dbReference>
<name>A0A3L8DAN9_OOCBI</name>
<gene>
    <name evidence="18" type="ORF">DMN91_011057</name>
</gene>
<dbReference type="GO" id="GO:0019853">
    <property type="term" value="P:L-ascorbic acid biosynthetic process"/>
    <property type="evidence" value="ECO:0007669"/>
    <property type="project" value="TreeGrafter"/>
</dbReference>
<dbReference type="PANTHER" id="PTHR10907:SF66">
    <property type="entry name" value="MIP34848P1-RELATED"/>
    <property type="match status" value="1"/>
</dbReference>
<feature type="binding site" evidence="15">
    <location>
        <position position="150"/>
    </location>
    <ligand>
        <name>substrate</name>
    </ligand>
</feature>
<dbReference type="GO" id="GO:0004341">
    <property type="term" value="F:gluconolactonase activity"/>
    <property type="evidence" value="ECO:0007669"/>
    <property type="project" value="UniProtKB-EC"/>
</dbReference>
<dbReference type="Proteomes" id="UP000279307">
    <property type="component" value="Chromosome 11"/>
</dbReference>
<evidence type="ECO:0000259" key="17">
    <source>
        <dbReference type="Pfam" id="PF08450"/>
    </source>
</evidence>
<comment type="catalytic activity">
    <reaction evidence="1">
        <text>D-glucono-1,5-lactone + H2O = D-gluconate + H(+)</text>
        <dbReference type="Rhea" id="RHEA:10440"/>
        <dbReference type="ChEBI" id="CHEBI:15377"/>
        <dbReference type="ChEBI" id="CHEBI:15378"/>
        <dbReference type="ChEBI" id="CHEBI:16217"/>
        <dbReference type="ChEBI" id="CHEBI:18391"/>
        <dbReference type="EC" id="3.1.1.17"/>
    </reaction>
</comment>
<dbReference type="Pfam" id="PF08450">
    <property type="entry name" value="SGL"/>
    <property type="match status" value="1"/>
</dbReference>
<evidence type="ECO:0000256" key="7">
    <source>
        <dbReference type="ARBA" id="ARBA00013227"/>
    </source>
</evidence>
<dbReference type="FunFam" id="2.120.10.30:FF:000027">
    <property type="entry name" value="Regucalcin homologue"/>
    <property type="match status" value="1"/>
</dbReference>
<feature type="chain" id="PRO_5017971326" description="Regucalcin" evidence="16">
    <location>
        <begin position="24"/>
        <end position="338"/>
    </location>
</feature>
<feature type="binding site" evidence="15">
    <location>
        <position position="234"/>
    </location>
    <ligand>
        <name>a divalent metal cation</name>
        <dbReference type="ChEBI" id="CHEBI:60240"/>
    </ligand>
</feature>
<dbReference type="EC" id="3.1.1.17" evidence="7"/>
<dbReference type="PANTHER" id="PTHR10907">
    <property type="entry name" value="REGUCALCIN"/>
    <property type="match status" value="1"/>
</dbReference>
<organism evidence="18">
    <name type="scientific">Ooceraea biroi</name>
    <name type="common">Clonal raider ant</name>
    <name type="synonym">Cerapachys biroi</name>
    <dbReference type="NCBI Taxonomy" id="2015173"/>
    <lineage>
        <taxon>Eukaryota</taxon>
        <taxon>Metazoa</taxon>
        <taxon>Ecdysozoa</taxon>
        <taxon>Arthropoda</taxon>
        <taxon>Hexapoda</taxon>
        <taxon>Insecta</taxon>
        <taxon>Pterygota</taxon>
        <taxon>Neoptera</taxon>
        <taxon>Endopterygota</taxon>
        <taxon>Hymenoptera</taxon>
        <taxon>Apocrita</taxon>
        <taxon>Aculeata</taxon>
        <taxon>Formicoidea</taxon>
        <taxon>Formicidae</taxon>
        <taxon>Dorylinae</taxon>
        <taxon>Ooceraea</taxon>
    </lineage>
</organism>
<feature type="binding site" evidence="15">
    <location>
        <position position="38"/>
    </location>
    <ligand>
        <name>a divalent metal cation</name>
        <dbReference type="ChEBI" id="CHEBI:60240"/>
    </ligand>
</feature>
<dbReference type="Gene3D" id="2.120.10.30">
    <property type="entry name" value="TolB, C-terminal domain"/>
    <property type="match status" value="1"/>
</dbReference>
<dbReference type="InterPro" id="IPR008367">
    <property type="entry name" value="Regucalcin"/>
</dbReference>
<evidence type="ECO:0000256" key="15">
    <source>
        <dbReference type="PIRSR" id="PIRSR605511-2"/>
    </source>
</evidence>
<keyword evidence="10 15" id="KW-0479">Metal-binding</keyword>
<feature type="binding site" evidence="15">
    <location>
        <position position="182"/>
    </location>
    <ligand>
        <name>a divalent metal cation</name>
        <dbReference type="ChEBI" id="CHEBI:60240"/>
    </ligand>
</feature>